<proteinExistence type="predicted"/>
<evidence type="ECO:0000313" key="3">
    <source>
        <dbReference type="Proteomes" id="UP000824120"/>
    </source>
</evidence>
<keyword evidence="1" id="KW-1133">Transmembrane helix</keyword>
<dbReference type="AlphaFoldDB" id="A0A9J5WL38"/>
<organism evidence="2 3">
    <name type="scientific">Solanum commersonii</name>
    <name type="common">Commerson's wild potato</name>
    <name type="synonym">Commerson's nightshade</name>
    <dbReference type="NCBI Taxonomy" id="4109"/>
    <lineage>
        <taxon>Eukaryota</taxon>
        <taxon>Viridiplantae</taxon>
        <taxon>Streptophyta</taxon>
        <taxon>Embryophyta</taxon>
        <taxon>Tracheophyta</taxon>
        <taxon>Spermatophyta</taxon>
        <taxon>Magnoliopsida</taxon>
        <taxon>eudicotyledons</taxon>
        <taxon>Gunneridae</taxon>
        <taxon>Pentapetalae</taxon>
        <taxon>asterids</taxon>
        <taxon>lamiids</taxon>
        <taxon>Solanales</taxon>
        <taxon>Solanaceae</taxon>
        <taxon>Solanoideae</taxon>
        <taxon>Solaneae</taxon>
        <taxon>Solanum</taxon>
    </lineage>
</organism>
<feature type="transmembrane region" description="Helical" evidence="1">
    <location>
        <begin position="96"/>
        <end position="117"/>
    </location>
</feature>
<protein>
    <submittedName>
        <fullName evidence="2">Uncharacterized protein</fullName>
    </submittedName>
</protein>
<keyword evidence="1" id="KW-0472">Membrane</keyword>
<evidence type="ECO:0000313" key="2">
    <source>
        <dbReference type="EMBL" id="KAG5575959.1"/>
    </source>
</evidence>
<keyword evidence="1" id="KW-0812">Transmembrane</keyword>
<gene>
    <name evidence="2" type="ORF">H5410_056093</name>
</gene>
<reference evidence="2 3" key="1">
    <citation type="submission" date="2020-09" db="EMBL/GenBank/DDBJ databases">
        <title>De no assembly of potato wild relative species, Solanum commersonii.</title>
        <authorList>
            <person name="Cho K."/>
        </authorList>
    </citation>
    <scope>NUCLEOTIDE SEQUENCE [LARGE SCALE GENOMIC DNA]</scope>
    <source>
        <strain evidence="2">LZ3.2</strain>
        <tissue evidence="2">Leaf</tissue>
    </source>
</reference>
<evidence type="ECO:0000256" key="1">
    <source>
        <dbReference type="SAM" id="Phobius"/>
    </source>
</evidence>
<keyword evidence="3" id="KW-1185">Reference proteome</keyword>
<comment type="caution">
    <text evidence="2">The sequence shown here is derived from an EMBL/GenBank/DDBJ whole genome shotgun (WGS) entry which is preliminary data.</text>
</comment>
<sequence>MNTSITTLLMVSVGPKGKTHFQDFGIFFAKIFHGRPLRHYYWRQFVLRDKLAHFQVQMSPKAGKLDLSIFASIGLEEQTSAFLSKKWAPKQEKIDFYRFSCAIVHGFLVILDSRIFLLKFFMDVRHNLINGVSWSHGENKHIFKFKRAPNQWIFGDTGFWNYLLKYFMDVRCNLINGISSSRRANGCIFKIPFYFSKFSWMSVTTLIMESVHLEGVLVHEFLVIQDSEKKFAEIFQGRSLQPY</sequence>
<dbReference type="EMBL" id="JACXVP010000011">
    <property type="protein sequence ID" value="KAG5575959.1"/>
    <property type="molecule type" value="Genomic_DNA"/>
</dbReference>
<name>A0A9J5WL38_SOLCO</name>
<dbReference type="Proteomes" id="UP000824120">
    <property type="component" value="Chromosome 11"/>
</dbReference>
<accession>A0A9J5WL38</accession>